<feature type="domain" description="HTH tetR-type" evidence="6">
    <location>
        <begin position="24"/>
        <end position="83"/>
    </location>
</feature>
<dbReference type="InterPro" id="IPR049445">
    <property type="entry name" value="TetR_SbtR-like_C"/>
</dbReference>
<proteinExistence type="predicted"/>
<dbReference type="GO" id="GO:0003700">
    <property type="term" value="F:DNA-binding transcription factor activity"/>
    <property type="evidence" value="ECO:0007669"/>
    <property type="project" value="TreeGrafter"/>
</dbReference>
<feature type="DNA-binding region" description="H-T-H motif" evidence="4">
    <location>
        <begin position="46"/>
        <end position="65"/>
    </location>
</feature>
<keyword evidence="3" id="KW-0804">Transcription</keyword>
<keyword evidence="2 4" id="KW-0238">DNA-binding</keyword>
<evidence type="ECO:0000256" key="5">
    <source>
        <dbReference type="SAM" id="MobiDB-lite"/>
    </source>
</evidence>
<gene>
    <name evidence="7" type="ORF">ENW50_03850</name>
</gene>
<dbReference type="AlphaFoldDB" id="A0A7V5CT65"/>
<dbReference type="InterPro" id="IPR009057">
    <property type="entry name" value="Homeodomain-like_sf"/>
</dbReference>
<reference evidence="7" key="1">
    <citation type="journal article" date="2020" name="mSystems">
        <title>Genome- and Community-Level Interaction Insights into Carbon Utilization and Element Cycling Functions of Hydrothermarchaeota in Hydrothermal Sediment.</title>
        <authorList>
            <person name="Zhou Z."/>
            <person name="Liu Y."/>
            <person name="Xu W."/>
            <person name="Pan J."/>
            <person name="Luo Z.H."/>
            <person name="Li M."/>
        </authorList>
    </citation>
    <scope>NUCLEOTIDE SEQUENCE [LARGE SCALE GENOMIC DNA]</scope>
    <source>
        <strain evidence="7">SpSt-855</strain>
    </source>
</reference>
<dbReference type="PANTHER" id="PTHR30055:SF234">
    <property type="entry name" value="HTH-TYPE TRANSCRIPTIONAL REGULATOR BETI"/>
    <property type="match status" value="1"/>
</dbReference>
<dbReference type="Pfam" id="PF00440">
    <property type="entry name" value="TetR_N"/>
    <property type="match status" value="1"/>
</dbReference>
<dbReference type="SUPFAM" id="SSF46689">
    <property type="entry name" value="Homeodomain-like"/>
    <property type="match status" value="1"/>
</dbReference>
<sequence>MNKKPLKKAAKKSLPARKPRSDAQENRMRILEAAKEAFTRHGAQASLDDIARQAGVGAGTLYRHFPSREELLKEVYRTEMGKLADAEHRLAAELPPAEALRAWLLLFVEAIAAKQVIAPALKELLGNPKEVFEASYVRLREALHSLVAGAVRSGDLRRDVEANDLLRALIGVAYVDAGPNWQASARRLVDLLIAGARR</sequence>
<feature type="compositionally biased region" description="Basic residues" evidence="5">
    <location>
        <begin position="1"/>
        <end position="18"/>
    </location>
</feature>
<dbReference type="SUPFAM" id="SSF48498">
    <property type="entry name" value="Tetracyclin repressor-like, C-terminal domain"/>
    <property type="match status" value="1"/>
</dbReference>
<dbReference type="InterPro" id="IPR036271">
    <property type="entry name" value="Tet_transcr_reg_TetR-rel_C_sf"/>
</dbReference>
<evidence type="ECO:0000256" key="2">
    <source>
        <dbReference type="ARBA" id="ARBA00023125"/>
    </source>
</evidence>
<dbReference type="GO" id="GO:0000976">
    <property type="term" value="F:transcription cis-regulatory region binding"/>
    <property type="evidence" value="ECO:0007669"/>
    <property type="project" value="TreeGrafter"/>
</dbReference>
<dbReference type="InterPro" id="IPR050109">
    <property type="entry name" value="HTH-type_TetR-like_transc_reg"/>
</dbReference>
<dbReference type="InterPro" id="IPR001647">
    <property type="entry name" value="HTH_TetR"/>
</dbReference>
<dbReference type="EMBL" id="DTKL01000019">
    <property type="protein sequence ID" value="HGY93810.1"/>
    <property type="molecule type" value="Genomic_DNA"/>
</dbReference>
<name>A0A7V5CT65_9BACT</name>
<organism evidence="7">
    <name type="scientific">Acidobacterium capsulatum</name>
    <dbReference type="NCBI Taxonomy" id="33075"/>
    <lineage>
        <taxon>Bacteria</taxon>
        <taxon>Pseudomonadati</taxon>
        <taxon>Acidobacteriota</taxon>
        <taxon>Terriglobia</taxon>
        <taxon>Terriglobales</taxon>
        <taxon>Acidobacteriaceae</taxon>
        <taxon>Acidobacterium</taxon>
    </lineage>
</organism>
<evidence type="ECO:0000256" key="3">
    <source>
        <dbReference type="ARBA" id="ARBA00023163"/>
    </source>
</evidence>
<evidence type="ECO:0000259" key="6">
    <source>
        <dbReference type="PROSITE" id="PS50977"/>
    </source>
</evidence>
<dbReference type="PROSITE" id="PS50977">
    <property type="entry name" value="HTH_TETR_2"/>
    <property type="match status" value="1"/>
</dbReference>
<evidence type="ECO:0000256" key="1">
    <source>
        <dbReference type="ARBA" id="ARBA00023015"/>
    </source>
</evidence>
<protein>
    <submittedName>
        <fullName evidence="7">TetR family transcriptional regulator</fullName>
    </submittedName>
</protein>
<comment type="caution">
    <text evidence="7">The sequence shown here is derived from an EMBL/GenBank/DDBJ whole genome shotgun (WGS) entry which is preliminary data.</text>
</comment>
<accession>A0A7V5CT65</accession>
<feature type="region of interest" description="Disordered" evidence="5">
    <location>
        <begin position="1"/>
        <end position="25"/>
    </location>
</feature>
<evidence type="ECO:0000313" key="7">
    <source>
        <dbReference type="EMBL" id="HGY93810.1"/>
    </source>
</evidence>
<evidence type="ECO:0000256" key="4">
    <source>
        <dbReference type="PROSITE-ProRule" id="PRU00335"/>
    </source>
</evidence>
<keyword evidence="1" id="KW-0805">Transcription regulation</keyword>
<dbReference type="Gene3D" id="1.10.357.10">
    <property type="entry name" value="Tetracycline Repressor, domain 2"/>
    <property type="match status" value="1"/>
</dbReference>
<dbReference type="PANTHER" id="PTHR30055">
    <property type="entry name" value="HTH-TYPE TRANSCRIPTIONAL REGULATOR RUTR"/>
    <property type="match status" value="1"/>
</dbReference>
<dbReference type="Pfam" id="PF21597">
    <property type="entry name" value="TetR_C_43"/>
    <property type="match status" value="1"/>
</dbReference>
<dbReference type="PRINTS" id="PR00455">
    <property type="entry name" value="HTHTETR"/>
</dbReference>